<proteinExistence type="predicted"/>
<evidence type="ECO:0000313" key="1">
    <source>
        <dbReference type="EMBL" id="KAL2608046.1"/>
    </source>
</evidence>
<name>A0ABD1XGH3_9MARC</name>
<accession>A0ABD1XGH3</accession>
<dbReference type="EMBL" id="JBHFFA010000008">
    <property type="protein sequence ID" value="KAL2608046.1"/>
    <property type="molecule type" value="Genomic_DNA"/>
</dbReference>
<comment type="caution">
    <text evidence="1">The sequence shown here is derived from an EMBL/GenBank/DDBJ whole genome shotgun (WGS) entry which is preliminary data.</text>
</comment>
<dbReference type="Proteomes" id="UP001605036">
    <property type="component" value="Unassembled WGS sequence"/>
</dbReference>
<reference evidence="1 2" key="1">
    <citation type="submission" date="2024-09" db="EMBL/GenBank/DDBJ databases">
        <title>Chromosome-scale assembly of Riccia fluitans.</title>
        <authorList>
            <person name="Paukszto L."/>
            <person name="Sawicki J."/>
            <person name="Karawczyk K."/>
            <person name="Piernik-Szablinska J."/>
            <person name="Szczecinska M."/>
            <person name="Mazdziarz M."/>
        </authorList>
    </citation>
    <scope>NUCLEOTIDE SEQUENCE [LARGE SCALE GENOMIC DNA]</scope>
    <source>
        <strain evidence="1">Rf_01</strain>
        <tissue evidence="1">Aerial parts of the thallus</tissue>
    </source>
</reference>
<protein>
    <submittedName>
        <fullName evidence="1">Uncharacterized protein</fullName>
    </submittedName>
</protein>
<keyword evidence="2" id="KW-1185">Reference proteome</keyword>
<gene>
    <name evidence="1" type="ORF">R1flu_026619</name>
</gene>
<sequence>MPVNVNQTAGVIINMIHIHFAEDVTGPNTQVAAEHRLRSQKDEVRFLRLSVGEWPTWFGQRSEFVPQSDDIILTMQSSGSRMERQTTQNGPTIRSRQDLEVRAKERSLLSASRFLTKKTIRLTKLLRDRLHSTFEGNLADANTRQLTTMASATLETHRHGRVLLRDISPPGMWPITSDDNELEFSRRRSLLSTVPPNSLSAPFHARAVSLPELRTPTATTYYDGESGATCRRTLRKVGGNSLSTHSGGIVTRSVTMRRRRSLLRDISPPGMWPITSDDDESAVSLRRALFSHRGSIPSRRRLSSPPLVSGLIPRSIRTRLRGFPPSGCIRV</sequence>
<dbReference type="AlphaFoldDB" id="A0ABD1XGH3"/>
<organism evidence="1 2">
    <name type="scientific">Riccia fluitans</name>
    <dbReference type="NCBI Taxonomy" id="41844"/>
    <lineage>
        <taxon>Eukaryota</taxon>
        <taxon>Viridiplantae</taxon>
        <taxon>Streptophyta</taxon>
        <taxon>Embryophyta</taxon>
        <taxon>Marchantiophyta</taxon>
        <taxon>Marchantiopsida</taxon>
        <taxon>Marchantiidae</taxon>
        <taxon>Marchantiales</taxon>
        <taxon>Ricciaceae</taxon>
        <taxon>Riccia</taxon>
    </lineage>
</organism>
<evidence type="ECO:0000313" key="2">
    <source>
        <dbReference type="Proteomes" id="UP001605036"/>
    </source>
</evidence>